<sequence length="319" mass="35950">HYSGNYLSRGADFDTLDRVCDPPPLVSAYLPTPDSYENFEWLWSPYREGPTWHVLVHNEFHDSQGNCGGFCWYNSITYAVSTDSAYSFAKPSPPAHVVAPAPRVWPDTPLPDWYIDGYFEPTNIVLGPDNYYYALMRRMRIDRAMGIDVRGICAIRTKTLGDPASWHAWDGNGFNLPLTSPYVAGGDVRECESIELPSGGGAQGLTYNTYLERYMSVDAHLSWETGEQVCGFTFSTSFDLIHWSDVQIITPARIGCDTDDTTPGQIEPVQVQYPSIIDHEDSTTNFERPGRAPYLYYTRHNGGLDRDLVRVPVTFTVEE</sequence>
<name>X0YDQ8_9ZZZZ</name>
<evidence type="ECO:0000313" key="1">
    <source>
        <dbReference type="EMBL" id="GAG53980.1"/>
    </source>
</evidence>
<proteinExistence type="predicted"/>
<dbReference type="AlphaFoldDB" id="X0YDQ8"/>
<protein>
    <submittedName>
        <fullName evidence="1">Uncharacterized protein</fullName>
    </submittedName>
</protein>
<comment type="caution">
    <text evidence="1">The sequence shown here is derived from an EMBL/GenBank/DDBJ whole genome shotgun (WGS) entry which is preliminary data.</text>
</comment>
<dbReference type="EMBL" id="BART01007087">
    <property type="protein sequence ID" value="GAG53980.1"/>
    <property type="molecule type" value="Genomic_DNA"/>
</dbReference>
<gene>
    <name evidence="1" type="ORF">S01H4_16173</name>
</gene>
<feature type="non-terminal residue" evidence="1">
    <location>
        <position position="1"/>
    </location>
</feature>
<accession>X0YDQ8</accession>
<organism evidence="1">
    <name type="scientific">marine sediment metagenome</name>
    <dbReference type="NCBI Taxonomy" id="412755"/>
    <lineage>
        <taxon>unclassified sequences</taxon>
        <taxon>metagenomes</taxon>
        <taxon>ecological metagenomes</taxon>
    </lineage>
</organism>
<reference evidence="1" key="1">
    <citation type="journal article" date="2014" name="Front. Microbiol.">
        <title>High frequency of phylogenetically diverse reductive dehalogenase-homologous genes in deep subseafloor sedimentary metagenomes.</title>
        <authorList>
            <person name="Kawai M."/>
            <person name="Futagami T."/>
            <person name="Toyoda A."/>
            <person name="Takaki Y."/>
            <person name="Nishi S."/>
            <person name="Hori S."/>
            <person name="Arai W."/>
            <person name="Tsubouchi T."/>
            <person name="Morono Y."/>
            <person name="Uchiyama I."/>
            <person name="Ito T."/>
            <person name="Fujiyama A."/>
            <person name="Inagaki F."/>
            <person name="Takami H."/>
        </authorList>
    </citation>
    <scope>NUCLEOTIDE SEQUENCE</scope>
    <source>
        <strain evidence="1">Expedition CK06-06</strain>
    </source>
</reference>